<dbReference type="eggNOG" id="arCOG01695">
    <property type="taxonomic scope" value="Archaea"/>
</dbReference>
<dbReference type="Gene3D" id="2.30.310.10">
    <property type="entry name" value="ibrinogen binding protein from staphylococcus aureus domain"/>
    <property type="match status" value="1"/>
</dbReference>
<dbReference type="EMBL" id="JH597768">
    <property type="protein sequence ID" value="EHP69343.1"/>
    <property type="molecule type" value="Genomic_DNA"/>
</dbReference>
<reference evidence="3 4" key="1">
    <citation type="submission" date="2012-01" db="EMBL/GenBank/DDBJ databases">
        <title>Improved High-Quality Draft sequence of Metallosphaera yellowstonensis MK1.</title>
        <authorList>
            <consortium name="US DOE Joint Genome Institute"/>
            <person name="Lucas S."/>
            <person name="Han J."/>
            <person name="Cheng J.-F."/>
            <person name="Goodwin L."/>
            <person name="Pitluck S."/>
            <person name="Peters L."/>
            <person name="Teshima H."/>
            <person name="Detter J.C."/>
            <person name="Han C."/>
            <person name="Tapia R."/>
            <person name="Land M."/>
            <person name="Hauser L."/>
            <person name="Kyrpides N."/>
            <person name="Kozubal M."/>
            <person name="Macur R.E."/>
            <person name="Jay Z."/>
            <person name="Inskeep W."/>
            <person name="Woyke T."/>
        </authorList>
    </citation>
    <scope>NUCLEOTIDE SEQUENCE [LARGE SCALE GENOMIC DNA]</scope>
    <source>
        <strain evidence="3 4">MK1</strain>
    </source>
</reference>
<dbReference type="HOGENOM" id="CLU_003612_2_1_2"/>
<feature type="coiled-coil region" evidence="1">
    <location>
        <begin position="186"/>
        <end position="213"/>
    </location>
</feature>
<dbReference type="GO" id="GO:1990112">
    <property type="term" value="C:RQC complex"/>
    <property type="evidence" value="ECO:0007669"/>
    <property type="project" value="TreeGrafter"/>
</dbReference>
<protein>
    <submittedName>
        <fullName evidence="3">Putative RNA-binding protein, snRNP like protein</fullName>
    </submittedName>
</protein>
<dbReference type="AlphaFoldDB" id="H2C6B6"/>
<dbReference type="Proteomes" id="UP000003980">
    <property type="component" value="Unassembled WGS sequence"/>
</dbReference>
<evidence type="ECO:0000313" key="3">
    <source>
        <dbReference type="EMBL" id="EHP69343.1"/>
    </source>
</evidence>
<dbReference type="GO" id="GO:0072344">
    <property type="term" value="P:rescue of stalled ribosome"/>
    <property type="evidence" value="ECO:0007669"/>
    <property type="project" value="TreeGrafter"/>
</dbReference>
<dbReference type="InterPro" id="IPR008532">
    <property type="entry name" value="NFACT_RNA-bd"/>
</dbReference>
<evidence type="ECO:0000313" key="4">
    <source>
        <dbReference type="Proteomes" id="UP000003980"/>
    </source>
</evidence>
<feature type="coiled-coil region" evidence="1">
    <location>
        <begin position="261"/>
        <end position="295"/>
    </location>
</feature>
<sequence>MSLKLSKKSSMSFVDLLAWLSENKGKIVGCRVDNIYSILKGRGYLFLLHCRDGDKETILEPSRRIHFTRYQRERVLDNKAKMLRELVRGAVIREVDVVPGERIVVFSLSNDHKIYLELLPKGVLVVTDSQDRIKFVNEVREFKDREVRPGQVYRVPPKPGDLKPEETKKLLTKGALSRILGVPQEVLDALNLKASTQEELEEVKKKVGELFEAIRSGKIEPCIGKGTFMPLKFQDCTPGETFNGVVDDYFTEMERSEREQNESSSAEIGRLEATIRELEETVKKNREEAETLRKKGKTIMENFSQLEILRGKGVKEVTLGEVTVEIDPNLSLTRVASSYFERAKELESKARRAEETIAELKKKVEELKLKLRETEESKSLVIRKKEWYEKYRWSFTRNNYLVIAGRDVDQNESLVKKMLGEEEIFLHADIQGAPATIIKDSKGVQEGDIYDAAVVAACYSKAWKLGLGSVDVFWVYGSQVSKSPPSGEYLPKGSFMIYGKKNFIKNVRLELAIGLREEVRIEAGSEEAVKRRCNHYVVLTPGDNDVDKVAERVVKILTRGSELKGLKTLKEEIAKLIPGKSKILRTSLQLESKTGSEKQNNL</sequence>
<name>H2C6B6_9CREN</name>
<evidence type="ECO:0000256" key="1">
    <source>
        <dbReference type="SAM" id="Coils"/>
    </source>
</evidence>
<dbReference type="GO" id="GO:0000049">
    <property type="term" value="F:tRNA binding"/>
    <property type="evidence" value="ECO:0007669"/>
    <property type="project" value="TreeGrafter"/>
</dbReference>
<dbReference type="InterPro" id="IPR051608">
    <property type="entry name" value="RQC_Subunit_NEMF"/>
</dbReference>
<dbReference type="OrthoDB" id="10943at2157"/>
<dbReference type="GO" id="GO:0043023">
    <property type="term" value="F:ribosomal large subunit binding"/>
    <property type="evidence" value="ECO:0007669"/>
    <property type="project" value="TreeGrafter"/>
</dbReference>
<dbReference type="Pfam" id="PF05833">
    <property type="entry name" value="NFACT_N"/>
    <property type="match status" value="1"/>
</dbReference>
<dbReference type="PANTHER" id="PTHR15239:SF6">
    <property type="entry name" value="RIBOSOME QUALITY CONTROL COMPLEX SUBUNIT NEMF"/>
    <property type="match status" value="1"/>
</dbReference>
<gene>
    <name evidence="3" type="ORF">MetMK1DRAFT_00020930</name>
</gene>
<keyword evidence="4" id="KW-1185">Reference proteome</keyword>
<keyword evidence="1" id="KW-0175">Coiled coil</keyword>
<dbReference type="Pfam" id="PF05670">
    <property type="entry name" value="NFACT-R_1"/>
    <property type="match status" value="1"/>
</dbReference>
<organism evidence="3 4">
    <name type="scientific">Metallosphaera yellowstonensis MK1</name>
    <dbReference type="NCBI Taxonomy" id="671065"/>
    <lineage>
        <taxon>Archaea</taxon>
        <taxon>Thermoproteota</taxon>
        <taxon>Thermoprotei</taxon>
        <taxon>Sulfolobales</taxon>
        <taxon>Sulfolobaceae</taxon>
        <taxon>Metallosphaera</taxon>
    </lineage>
</organism>
<dbReference type="PANTHER" id="PTHR15239">
    <property type="entry name" value="NUCLEAR EXPORT MEDIATOR FACTOR NEMF"/>
    <property type="match status" value="1"/>
</dbReference>
<proteinExistence type="predicted"/>
<accession>H2C6B6</accession>
<dbReference type="STRING" id="671065.MetMK1DRAFT_00020930"/>
<feature type="domain" description="NFACT RNA-binding" evidence="2">
    <location>
        <begin position="390"/>
        <end position="499"/>
    </location>
</feature>
<evidence type="ECO:0000259" key="2">
    <source>
        <dbReference type="Pfam" id="PF05670"/>
    </source>
</evidence>
<feature type="coiled-coil region" evidence="1">
    <location>
        <begin position="336"/>
        <end position="384"/>
    </location>
</feature>